<evidence type="ECO:0000313" key="1">
    <source>
        <dbReference type="EMBL" id="JAE25691.1"/>
    </source>
</evidence>
<reference evidence="1" key="2">
    <citation type="journal article" date="2015" name="Data Brief">
        <title>Shoot transcriptome of the giant reed, Arundo donax.</title>
        <authorList>
            <person name="Barrero R.A."/>
            <person name="Guerrero F.D."/>
            <person name="Moolhuijzen P."/>
            <person name="Goolsby J.A."/>
            <person name="Tidwell J."/>
            <person name="Bellgard S.E."/>
            <person name="Bellgard M.I."/>
        </authorList>
    </citation>
    <scope>NUCLEOTIDE SEQUENCE</scope>
    <source>
        <tissue evidence="1">Shoot tissue taken approximately 20 cm above the soil surface</tissue>
    </source>
</reference>
<name>A0A0A9GT09_ARUDO</name>
<organism evidence="1">
    <name type="scientific">Arundo donax</name>
    <name type="common">Giant reed</name>
    <name type="synonym">Donax arundinaceus</name>
    <dbReference type="NCBI Taxonomy" id="35708"/>
    <lineage>
        <taxon>Eukaryota</taxon>
        <taxon>Viridiplantae</taxon>
        <taxon>Streptophyta</taxon>
        <taxon>Embryophyta</taxon>
        <taxon>Tracheophyta</taxon>
        <taxon>Spermatophyta</taxon>
        <taxon>Magnoliopsida</taxon>
        <taxon>Liliopsida</taxon>
        <taxon>Poales</taxon>
        <taxon>Poaceae</taxon>
        <taxon>PACMAD clade</taxon>
        <taxon>Arundinoideae</taxon>
        <taxon>Arundineae</taxon>
        <taxon>Arundo</taxon>
    </lineage>
</organism>
<dbReference type="EMBL" id="GBRH01172205">
    <property type="protein sequence ID" value="JAE25691.1"/>
    <property type="molecule type" value="Transcribed_RNA"/>
</dbReference>
<proteinExistence type="predicted"/>
<sequence length="27" mass="3026">MSIHKKALVRTSYSSELIYQLGLVSSN</sequence>
<accession>A0A0A9GT09</accession>
<reference evidence="1" key="1">
    <citation type="submission" date="2014-09" db="EMBL/GenBank/DDBJ databases">
        <authorList>
            <person name="Magalhaes I.L.F."/>
            <person name="Oliveira U."/>
            <person name="Santos F.R."/>
            <person name="Vidigal T.H.D.A."/>
            <person name="Brescovit A.D."/>
            <person name="Santos A.J."/>
        </authorList>
    </citation>
    <scope>NUCLEOTIDE SEQUENCE</scope>
    <source>
        <tissue evidence="1">Shoot tissue taken approximately 20 cm above the soil surface</tissue>
    </source>
</reference>
<dbReference type="AlphaFoldDB" id="A0A0A9GT09"/>
<protein>
    <submittedName>
        <fullName evidence="1">Uncharacterized protein</fullName>
    </submittedName>
</protein>